<proteinExistence type="inferred from homology"/>
<accession>A0ABV8ZXK6</accession>
<comment type="similarity">
    <text evidence="1">Belongs to the LysR transcriptional regulatory family.</text>
</comment>
<dbReference type="RefSeq" id="WP_231460999.1">
    <property type="nucleotide sequence ID" value="NZ_JAJOHW010000013.1"/>
</dbReference>
<dbReference type="Pfam" id="PF03466">
    <property type="entry name" value="LysR_substrate"/>
    <property type="match status" value="1"/>
</dbReference>
<dbReference type="InterPro" id="IPR000847">
    <property type="entry name" value="LysR_HTH_N"/>
</dbReference>
<dbReference type="SUPFAM" id="SSF53850">
    <property type="entry name" value="Periplasmic binding protein-like II"/>
    <property type="match status" value="1"/>
</dbReference>
<reference evidence="8" key="1">
    <citation type="journal article" date="2019" name="Int. J. Syst. Evol. Microbiol.">
        <title>The Global Catalogue of Microorganisms (GCM) 10K type strain sequencing project: providing services to taxonomists for standard genome sequencing and annotation.</title>
        <authorList>
            <consortium name="The Broad Institute Genomics Platform"/>
            <consortium name="The Broad Institute Genome Sequencing Center for Infectious Disease"/>
            <person name="Wu L."/>
            <person name="Ma J."/>
        </authorList>
    </citation>
    <scope>NUCLEOTIDE SEQUENCE [LARGE SCALE GENOMIC DNA]</scope>
    <source>
        <strain evidence="8">CGMCC 4.7608</strain>
    </source>
</reference>
<evidence type="ECO:0000313" key="7">
    <source>
        <dbReference type="EMBL" id="MFC4491712.1"/>
    </source>
</evidence>
<dbReference type="InterPro" id="IPR005119">
    <property type="entry name" value="LysR_subst-bd"/>
</dbReference>
<dbReference type="SUPFAM" id="SSF46785">
    <property type="entry name" value="Winged helix' DNA-binding domain"/>
    <property type="match status" value="1"/>
</dbReference>
<evidence type="ECO:0000313" key="8">
    <source>
        <dbReference type="Proteomes" id="UP001595999"/>
    </source>
</evidence>
<keyword evidence="5" id="KW-0804">Transcription</keyword>
<dbReference type="PANTHER" id="PTHR30293:SF2">
    <property type="entry name" value="TRANSCRIPTIONAL ACTIVATOR PROTEIN NHAR"/>
    <property type="match status" value="1"/>
</dbReference>
<dbReference type="PANTHER" id="PTHR30293">
    <property type="entry name" value="TRANSCRIPTIONAL REGULATORY PROTEIN NAC-RELATED"/>
    <property type="match status" value="1"/>
</dbReference>
<dbReference type="Gene3D" id="1.10.10.10">
    <property type="entry name" value="Winged helix-like DNA-binding domain superfamily/Winged helix DNA-binding domain"/>
    <property type="match status" value="1"/>
</dbReference>
<organism evidence="7 8">
    <name type="scientific">Chromobacterium aquaticum</name>
    <dbReference type="NCBI Taxonomy" id="467180"/>
    <lineage>
        <taxon>Bacteria</taxon>
        <taxon>Pseudomonadati</taxon>
        <taxon>Pseudomonadota</taxon>
        <taxon>Betaproteobacteria</taxon>
        <taxon>Neisseriales</taxon>
        <taxon>Chromobacteriaceae</taxon>
        <taxon>Chromobacterium</taxon>
    </lineage>
</organism>
<name>A0ABV8ZXK6_9NEIS</name>
<evidence type="ECO:0000256" key="4">
    <source>
        <dbReference type="ARBA" id="ARBA00023159"/>
    </source>
</evidence>
<dbReference type="EMBL" id="JBHSEK010000016">
    <property type="protein sequence ID" value="MFC4491712.1"/>
    <property type="molecule type" value="Genomic_DNA"/>
</dbReference>
<evidence type="ECO:0000256" key="1">
    <source>
        <dbReference type="ARBA" id="ARBA00009437"/>
    </source>
</evidence>
<protein>
    <submittedName>
        <fullName evidence="7">LysR family transcriptional regulator</fullName>
    </submittedName>
</protein>
<dbReference type="Pfam" id="PF00126">
    <property type="entry name" value="HTH_1"/>
    <property type="match status" value="1"/>
</dbReference>
<evidence type="ECO:0000256" key="3">
    <source>
        <dbReference type="ARBA" id="ARBA00023125"/>
    </source>
</evidence>
<keyword evidence="2" id="KW-0805">Transcription regulation</keyword>
<keyword evidence="4" id="KW-0010">Activator</keyword>
<gene>
    <name evidence="7" type="ORF">ACFO0R_19045</name>
</gene>
<feature type="domain" description="HTH lysR-type" evidence="6">
    <location>
        <begin position="5"/>
        <end position="62"/>
    </location>
</feature>
<dbReference type="Proteomes" id="UP001595999">
    <property type="component" value="Unassembled WGS sequence"/>
</dbReference>
<evidence type="ECO:0000256" key="2">
    <source>
        <dbReference type="ARBA" id="ARBA00023015"/>
    </source>
</evidence>
<keyword evidence="8" id="KW-1185">Reference proteome</keyword>
<dbReference type="Gene3D" id="3.40.190.290">
    <property type="match status" value="1"/>
</dbReference>
<dbReference type="PROSITE" id="PS50931">
    <property type="entry name" value="HTH_LYSR"/>
    <property type="match status" value="1"/>
</dbReference>
<dbReference type="InterPro" id="IPR036388">
    <property type="entry name" value="WH-like_DNA-bd_sf"/>
</dbReference>
<comment type="caution">
    <text evidence="7">The sequence shown here is derived from an EMBL/GenBank/DDBJ whole genome shotgun (WGS) entry which is preliminary data.</text>
</comment>
<evidence type="ECO:0000256" key="5">
    <source>
        <dbReference type="ARBA" id="ARBA00023163"/>
    </source>
</evidence>
<sequence length="297" mass="32952">MSEQINFKHLHYFWAVAHAGGVTRAAEQLGVSTQTVSGQISRLEQSLERTLFRQQGRQLVLTEAGHVALRYADQIFMLGEELQETLEDAQLDKTIRLAAGISDVLPKTIALQLLEPALRLDAKVRLQCGEGDFDELLADLTRHRLDVVLADRPLPAGGTQAFQSWLLMRSPVMIAGAAALWQRYAAGFPDSLNQAPILLPSRHHVLRSQLDQWFEERRIKPDIVAEFDDGALLDAFGRQGFGLFPSTAHTGGDAHMPQALGEIDGVWEHYYAIANRRRLQHPGVQAMLQAAIEAAPL</sequence>
<keyword evidence="3" id="KW-0238">DNA-binding</keyword>
<dbReference type="InterPro" id="IPR036390">
    <property type="entry name" value="WH_DNA-bd_sf"/>
</dbReference>
<evidence type="ECO:0000259" key="6">
    <source>
        <dbReference type="PROSITE" id="PS50931"/>
    </source>
</evidence>